<sequence>MPTIRVLPEMRHSFLLTTPSPAHRRSVITQAFGALLASVLLIIAPSVGATPASAMPLSIKPPPRLDRTTRHSLCHEGRCVVLDGTGRQLVEHRGMQYLRPFKNGVAVFERGENRGVMNSEGRIVLEAHYDSVEVHGNGMIEAKVLLRSPPKAYTRIDFFNARGRLVRRFEEKGEIDLLRSASWAGNPAVELCNSEKRRCTTHFLDAKGRSGPVFSVFGSFGPVGHDGEVAIASRDGVHFGLVDRSLAGIGRQDYDQMTFNSSGFALATQGGNDTVLDPHGVQVAPMGRYRFKFGRGGYLLSAVAEDGQCLHFTRAGLMFPTPAGHCMKTDEFAERVGYVIFSSEDDEYVVGLDGSLRSLQRAAGLHPLNRRIVEYQKPGEAGVRFMMLEDGSISSSLYYRLARFQTAEGLDDQLLLAQADGGWGVIDATGAWLIPPRYRRIRPLGPNLVAAFERPGYDPGYHILDLRGNAVADFTLHDPLPDFLADGTRVYALSLRGRWGLLDESGRWRLAPRYGYVNVSKGLVSVRERNSAGDITVNFLDPDTETTLFEQGFLSIHSRPDGLFETLKTDQTLELIKLDGTVLGRLHPRPSQ</sequence>
<dbReference type="AlphaFoldDB" id="A0A2J0T1B5"/>
<dbReference type="Pfam" id="PF14903">
    <property type="entry name" value="WG_beta_rep"/>
    <property type="match status" value="3"/>
</dbReference>
<dbReference type="PANTHER" id="PTHR37841:SF1">
    <property type="entry name" value="DUF3298 DOMAIN-CONTAINING PROTEIN"/>
    <property type="match status" value="1"/>
</dbReference>
<evidence type="ECO:0000313" key="1">
    <source>
        <dbReference type="EMBL" id="MBA0310116.1"/>
    </source>
</evidence>
<dbReference type="RefSeq" id="WP_100443534.1">
    <property type="nucleotide sequence ID" value="NZ_CP155580.1"/>
</dbReference>
<organism evidence="1 2">
    <name type="scientific">Stenotrophomonas maltophilia</name>
    <name type="common">Pseudomonas maltophilia</name>
    <name type="synonym">Xanthomonas maltophilia</name>
    <dbReference type="NCBI Taxonomy" id="40324"/>
    <lineage>
        <taxon>Bacteria</taxon>
        <taxon>Pseudomonadati</taxon>
        <taxon>Pseudomonadota</taxon>
        <taxon>Gammaproteobacteria</taxon>
        <taxon>Lysobacterales</taxon>
        <taxon>Lysobacteraceae</taxon>
        <taxon>Stenotrophomonas</taxon>
        <taxon>Stenotrophomonas maltophilia group</taxon>
    </lineage>
</organism>
<accession>A0A2J0T1B5</accession>
<reference evidence="1" key="2">
    <citation type="journal article" date="2020" name="Front. Microbiol.">
        <title>Genetic Variants of the DSF Quorum Sensing System in Stenotrophomonas maltophilia Influence Virulence and Resistance Phenotypes Among Genotypically Diverse Clinical Isolates.</title>
        <authorList>
            <person name="Yero D."/>
            <person name="Huedo P."/>
            <person name="Conchillo-Sole O."/>
            <person name="Martinez-Servat S."/>
            <person name="Mamat U."/>
            <person name="Coves X."/>
            <person name="Llanas F."/>
            <person name="Roca I."/>
            <person name="Vila J."/>
            <person name="Schaible U.E."/>
            <person name="Daura X."/>
            <person name="Gibert I."/>
        </authorList>
    </citation>
    <scope>NUCLEOTIDE SEQUENCE</scope>
    <source>
        <strain evidence="1">OG156</strain>
    </source>
</reference>
<comment type="caution">
    <text evidence="1">The sequence shown here is derived from an EMBL/GenBank/DDBJ whole genome shotgun (WGS) entry which is preliminary data.</text>
</comment>
<gene>
    <name evidence="1" type="ORF">D7Y33_03655</name>
</gene>
<reference evidence="1" key="1">
    <citation type="submission" date="2018-09" db="EMBL/GenBank/DDBJ databases">
        <authorList>
            <person name="Groschel M."/>
            <person name="Kohl T."/>
            <person name="Conchillo-Sole O."/>
            <person name="Mamat U."/>
            <person name="Yero D."/>
            <person name="Niemann S."/>
            <person name="Daura X."/>
            <person name="Gibert I."/>
        </authorList>
    </citation>
    <scope>NUCLEOTIDE SEQUENCE</scope>
    <source>
        <strain evidence="1">OG156</strain>
    </source>
</reference>
<dbReference type="OrthoDB" id="6027429at2"/>
<proteinExistence type="predicted"/>
<name>A0A2J0T1B5_STEMA</name>
<evidence type="ECO:0000313" key="2">
    <source>
        <dbReference type="Proteomes" id="UP000822271"/>
    </source>
</evidence>
<dbReference type="EMBL" id="RAUE01000005">
    <property type="protein sequence ID" value="MBA0310116.1"/>
    <property type="molecule type" value="Genomic_DNA"/>
</dbReference>
<protein>
    <submittedName>
        <fullName evidence="1">WG repeat-containing protein</fullName>
    </submittedName>
</protein>
<dbReference type="PANTHER" id="PTHR37841">
    <property type="entry name" value="GLR2918 PROTEIN"/>
    <property type="match status" value="1"/>
</dbReference>
<dbReference type="Proteomes" id="UP000822271">
    <property type="component" value="Unassembled WGS sequence"/>
</dbReference>
<dbReference type="InterPro" id="IPR032774">
    <property type="entry name" value="WG_beta_rep"/>
</dbReference>